<dbReference type="EMBL" id="MN739626">
    <property type="protein sequence ID" value="QHT16781.1"/>
    <property type="molecule type" value="Genomic_DNA"/>
</dbReference>
<accession>A0A6C0DK26</accession>
<dbReference type="AlphaFoldDB" id="A0A6C0DK26"/>
<sequence length="131" mass="15442">MFGIILIYMRAALDCSKKIDSLIIVIFSIMADKSVLILRILTHVVEECYYERMVSEECKGIDAATRYNDFFLWNKKCLEELSYEDVNWVWGLCNRLNLKKIGMMDMEDCGIWKADTIFYNLNKELVIVHPR</sequence>
<name>A0A6C0DK26_9ZZZZ</name>
<evidence type="ECO:0000313" key="1">
    <source>
        <dbReference type="EMBL" id="QHT16781.1"/>
    </source>
</evidence>
<proteinExistence type="predicted"/>
<reference evidence="1" key="1">
    <citation type="journal article" date="2020" name="Nature">
        <title>Giant virus diversity and host interactions through global metagenomics.</title>
        <authorList>
            <person name="Schulz F."/>
            <person name="Roux S."/>
            <person name="Paez-Espino D."/>
            <person name="Jungbluth S."/>
            <person name="Walsh D.A."/>
            <person name="Denef V.J."/>
            <person name="McMahon K.D."/>
            <person name="Konstantinidis K.T."/>
            <person name="Eloe-Fadrosh E.A."/>
            <person name="Kyrpides N.C."/>
            <person name="Woyke T."/>
        </authorList>
    </citation>
    <scope>NUCLEOTIDE SEQUENCE</scope>
    <source>
        <strain evidence="1">GVMAG-M-3300023174-189</strain>
    </source>
</reference>
<organism evidence="1">
    <name type="scientific">viral metagenome</name>
    <dbReference type="NCBI Taxonomy" id="1070528"/>
    <lineage>
        <taxon>unclassified sequences</taxon>
        <taxon>metagenomes</taxon>
        <taxon>organismal metagenomes</taxon>
    </lineage>
</organism>
<protein>
    <submittedName>
        <fullName evidence="1">Uncharacterized protein</fullName>
    </submittedName>
</protein>